<dbReference type="Proteomes" id="UP001274830">
    <property type="component" value="Unassembled WGS sequence"/>
</dbReference>
<evidence type="ECO:0000256" key="1">
    <source>
        <dbReference type="SAM" id="MobiDB-lite"/>
    </source>
</evidence>
<evidence type="ECO:0000313" key="3">
    <source>
        <dbReference type="Proteomes" id="UP001274830"/>
    </source>
</evidence>
<organism evidence="2 3">
    <name type="scientific">Recurvomyces mirabilis</name>
    <dbReference type="NCBI Taxonomy" id="574656"/>
    <lineage>
        <taxon>Eukaryota</taxon>
        <taxon>Fungi</taxon>
        <taxon>Dikarya</taxon>
        <taxon>Ascomycota</taxon>
        <taxon>Pezizomycotina</taxon>
        <taxon>Dothideomycetes</taxon>
        <taxon>Dothideomycetidae</taxon>
        <taxon>Mycosphaerellales</taxon>
        <taxon>Teratosphaeriaceae</taxon>
        <taxon>Recurvomyces</taxon>
    </lineage>
</organism>
<reference evidence="2" key="1">
    <citation type="submission" date="2023-07" db="EMBL/GenBank/DDBJ databases">
        <title>Black Yeasts Isolated from many extreme environments.</title>
        <authorList>
            <person name="Coleine C."/>
            <person name="Stajich J.E."/>
            <person name="Selbmann L."/>
        </authorList>
    </citation>
    <scope>NUCLEOTIDE SEQUENCE</scope>
    <source>
        <strain evidence="2">CCFEE 5485</strain>
    </source>
</reference>
<comment type="caution">
    <text evidence="2">The sequence shown here is derived from an EMBL/GenBank/DDBJ whole genome shotgun (WGS) entry which is preliminary data.</text>
</comment>
<feature type="region of interest" description="Disordered" evidence="1">
    <location>
        <begin position="155"/>
        <end position="182"/>
    </location>
</feature>
<sequence>MPFSESYEQRQILERTTARLNQLAPDNITTNNARRFDELPPPYTSKETTRSPSPLTHDNVSQPDMQAPISVAATPLTMFGIQTRYQIDRLQEQISLETDGRTQTFPFDKSSDLRANAENNVRSMWLEQEIWGDEWGGAWPSNSFPMDNMWQWSRAKSSSRPRPHGRWKHEQAKLPNRSEAGDFHTSTTFSHIAETAKSPTEVTTYTGSDTANTDASRPVRQFAYQVNAEMGWLRDGYEHKSQLPNEIDQIAHNHVKQMWLKEGIWDPVWGQSPGILWAHEAPHLDPRMRFDGES</sequence>
<name>A0AAE0TT12_9PEZI</name>
<keyword evidence="3" id="KW-1185">Reference proteome</keyword>
<accession>A0AAE0TT12</accession>
<feature type="compositionally biased region" description="Polar residues" evidence="1">
    <location>
        <begin position="50"/>
        <end position="62"/>
    </location>
</feature>
<feature type="region of interest" description="Disordered" evidence="1">
    <location>
        <begin position="31"/>
        <end position="62"/>
    </location>
</feature>
<dbReference type="EMBL" id="JAUTXT010000031">
    <property type="protein sequence ID" value="KAK3672616.1"/>
    <property type="molecule type" value="Genomic_DNA"/>
</dbReference>
<feature type="compositionally biased region" description="Basic residues" evidence="1">
    <location>
        <begin position="157"/>
        <end position="167"/>
    </location>
</feature>
<dbReference type="AlphaFoldDB" id="A0AAE0TT12"/>
<proteinExistence type="predicted"/>
<gene>
    <name evidence="2" type="ORF">LTR78_007428</name>
</gene>
<evidence type="ECO:0000313" key="2">
    <source>
        <dbReference type="EMBL" id="KAK3672616.1"/>
    </source>
</evidence>
<protein>
    <submittedName>
        <fullName evidence="2">Uncharacterized protein</fullName>
    </submittedName>
</protein>